<gene>
    <name evidence="3" type="ORF">MMAD_50260</name>
</gene>
<sequence length="395" mass="41629">MSETFDVVIVGGGIEGAAAAWALARRGVTDVLVVERGTVGSGMTGKSSGIVRCHYGVSSLAAMATVGLEVFENAEELFGTDIGFRQTGYVVGVGEPNVDALRKSLAAQRAVGVQTEEIDVTDVATMWPHADLEPFAAFGFEPRGGFGDAYQTAQAFAVSARGAGVRIRQGTEMTDLLLDGGRVTGVRLADGTEISAGTVVVATGVWTRDLLSRYGIDVPIRVVREQLVMIAPGVDVGDVPVFSDLVSLQYIRPEPGGELLFGNSDLAHGEEADPDAYLNRATDDFVDVTIDRVGTRFPGFGEATITGSYAGCYDVTPDWNPVISRTDVDGLLVAAGFSGHGFKIAPAVGNLVADLVVDGRSADPRIPDTDFRLSRFAEGDLLKTPYPYVGAGEMR</sequence>
<dbReference type="Gene3D" id="3.30.9.10">
    <property type="entry name" value="D-Amino Acid Oxidase, subunit A, domain 2"/>
    <property type="match status" value="1"/>
</dbReference>
<dbReference type="RefSeq" id="WP_163742341.1">
    <property type="nucleotide sequence ID" value="NZ_AP022610.1"/>
</dbReference>
<dbReference type="InterPro" id="IPR036188">
    <property type="entry name" value="FAD/NAD-bd_sf"/>
</dbReference>
<accession>A0A7I7XNC2</accession>
<evidence type="ECO:0000313" key="4">
    <source>
        <dbReference type="Proteomes" id="UP000466517"/>
    </source>
</evidence>
<dbReference type="EMBL" id="AP022610">
    <property type="protein sequence ID" value="BBZ30731.1"/>
    <property type="molecule type" value="Genomic_DNA"/>
</dbReference>
<protein>
    <submittedName>
        <fullName evidence="3">Oxidoreductase</fullName>
    </submittedName>
</protein>
<dbReference type="Proteomes" id="UP000466517">
    <property type="component" value="Chromosome"/>
</dbReference>
<dbReference type="AlphaFoldDB" id="A0A7I7XNC2"/>
<dbReference type="Pfam" id="PF01266">
    <property type="entry name" value="DAO"/>
    <property type="match status" value="1"/>
</dbReference>
<evidence type="ECO:0000256" key="1">
    <source>
        <dbReference type="ARBA" id="ARBA00023002"/>
    </source>
</evidence>
<evidence type="ECO:0000313" key="3">
    <source>
        <dbReference type="EMBL" id="BBZ30731.1"/>
    </source>
</evidence>
<feature type="domain" description="FAD dependent oxidoreductase" evidence="2">
    <location>
        <begin position="6"/>
        <end position="355"/>
    </location>
</feature>
<keyword evidence="1" id="KW-0560">Oxidoreductase</keyword>
<keyword evidence="4" id="KW-1185">Reference proteome</keyword>
<proteinExistence type="predicted"/>
<organism evidence="3 4">
    <name type="scientific">Mycolicibacterium madagascariense</name>
    <dbReference type="NCBI Taxonomy" id="212765"/>
    <lineage>
        <taxon>Bacteria</taxon>
        <taxon>Bacillati</taxon>
        <taxon>Actinomycetota</taxon>
        <taxon>Actinomycetes</taxon>
        <taxon>Mycobacteriales</taxon>
        <taxon>Mycobacteriaceae</taxon>
        <taxon>Mycolicibacterium</taxon>
    </lineage>
</organism>
<dbReference type="InterPro" id="IPR006076">
    <property type="entry name" value="FAD-dep_OxRdtase"/>
</dbReference>
<dbReference type="PANTHER" id="PTHR13847">
    <property type="entry name" value="SARCOSINE DEHYDROGENASE-RELATED"/>
    <property type="match status" value="1"/>
</dbReference>
<name>A0A7I7XNC2_9MYCO</name>
<dbReference type="SUPFAM" id="SSF51905">
    <property type="entry name" value="FAD/NAD(P)-binding domain"/>
    <property type="match status" value="1"/>
</dbReference>
<reference evidence="3 4" key="1">
    <citation type="journal article" date="2019" name="Emerg. Microbes Infect.">
        <title>Comprehensive subspecies identification of 175 nontuberculous mycobacteria species based on 7547 genomic profiles.</title>
        <authorList>
            <person name="Matsumoto Y."/>
            <person name="Kinjo T."/>
            <person name="Motooka D."/>
            <person name="Nabeya D."/>
            <person name="Jung N."/>
            <person name="Uechi K."/>
            <person name="Horii T."/>
            <person name="Iida T."/>
            <person name="Fujita J."/>
            <person name="Nakamura S."/>
        </authorList>
    </citation>
    <scope>NUCLEOTIDE SEQUENCE [LARGE SCALE GENOMIC DNA]</scope>
    <source>
        <strain evidence="3 4">JCM 13574</strain>
    </source>
</reference>
<evidence type="ECO:0000259" key="2">
    <source>
        <dbReference type="Pfam" id="PF01266"/>
    </source>
</evidence>
<dbReference type="GO" id="GO:0005737">
    <property type="term" value="C:cytoplasm"/>
    <property type="evidence" value="ECO:0007669"/>
    <property type="project" value="TreeGrafter"/>
</dbReference>
<dbReference type="GO" id="GO:0016491">
    <property type="term" value="F:oxidoreductase activity"/>
    <property type="evidence" value="ECO:0007669"/>
    <property type="project" value="UniProtKB-KW"/>
</dbReference>
<dbReference type="KEGG" id="mmag:MMAD_50260"/>
<dbReference type="PANTHER" id="PTHR13847:SF287">
    <property type="entry name" value="FAD-DEPENDENT OXIDOREDUCTASE DOMAIN-CONTAINING PROTEIN 1"/>
    <property type="match status" value="1"/>
</dbReference>
<dbReference type="Gene3D" id="3.50.50.60">
    <property type="entry name" value="FAD/NAD(P)-binding domain"/>
    <property type="match status" value="1"/>
</dbReference>